<keyword evidence="3" id="KW-0540">Nuclease</keyword>
<dbReference type="InterPro" id="IPR043502">
    <property type="entry name" value="DNA/RNA_pol_sf"/>
</dbReference>
<keyword evidence="5" id="KW-0378">Hydrolase</keyword>
<evidence type="ECO:0000256" key="3">
    <source>
        <dbReference type="ARBA" id="ARBA00022722"/>
    </source>
</evidence>
<dbReference type="InterPro" id="IPR001584">
    <property type="entry name" value="Integrase_cat-core"/>
</dbReference>
<dbReference type="GO" id="GO:0004519">
    <property type="term" value="F:endonuclease activity"/>
    <property type="evidence" value="ECO:0007669"/>
    <property type="project" value="UniProtKB-KW"/>
</dbReference>
<dbReference type="GO" id="GO:0003676">
    <property type="term" value="F:nucleic acid binding"/>
    <property type="evidence" value="ECO:0007669"/>
    <property type="project" value="InterPro"/>
</dbReference>
<evidence type="ECO:0000259" key="8">
    <source>
        <dbReference type="PROSITE" id="PS50994"/>
    </source>
</evidence>
<dbReference type="GeneTree" id="ENSGT00940000176279"/>
<dbReference type="SUPFAM" id="SSF53098">
    <property type="entry name" value="Ribonuclease H-like"/>
    <property type="match status" value="1"/>
</dbReference>
<proteinExistence type="predicted"/>
<dbReference type="Gene3D" id="3.30.420.10">
    <property type="entry name" value="Ribonuclease H-like superfamily/Ribonuclease H"/>
    <property type="match status" value="1"/>
</dbReference>
<dbReference type="InterPro" id="IPR036397">
    <property type="entry name" value="RNaseH_sf"/>
</dbReference>
<dbReference type="AlphaFoldDB" id="A0A8C7K629"/>
<dbReference type="InterPro" id="IPR050951">
    <property type="entry name" value="Retrovirus_Pol_polyprotein"/>
</dbReference>
<organism evidence="9 10">
    <name type="scientific">Oncorhynchus kisutch</name>
    <name type="common">Coho salmon</name>
    <name type="synonym">Salmo kisutch</name>
    <dbReference type="NCBI Taxonomy" id="8019"/>
    <lineage>
        <taxon>Eukaryota</taxon>
        <taxon>Metazoa</taxon>
        <taxon>Chordata</taxon>
        <taxon>Craniata</taxon>
        <taxon>Vertebrata</taxon>
        <taxon>Euteleostomi</taxon>
        <taxon>Actinopterygii</taxon>
        <taxon>Neopterygii</taxon>
        <taxon>Teleostei</taxon>
        <taxon>Protacanthopterygii</taxon>
        <taxon>Salmoniformes</taxon>
        <taxon>Salmonidae</taxon>
        <taxon>Salmoninae</taxon>
        <taxon>Oncorhynchus</taxon>
    </lineage>
</organism>
<reference evidence="9" key="2">
    <citation type="submission" date="2025-09" db="UniProtKB">
        <authorList>
            <consortium name="Ensembl"/>
        </authorList>
    </citation>
    <scope>IDENTIFICATION</scope>
</reference>
<protein>
    <recommendedName>
        <fullName evidence="7">Gypsy retrotransposon integrase-like protein 1</fullName>
    </recommendedName>
</protein>
<dbReference type="PROSITE" id="PS50994">
    <property type="entry name" value="INTEGRASE"/>
    <property type="match status" value="1"/>
</dbReference>
<dbReference type="Gene3D" id="1.10.340.70">
    <property type="match status" value="1"/>
</dbReference>
<evidence type="ECO:0000313" key="10">
    <source>
        <dbReference type="Proteomes" id="UP000694557"/>
    </source>
</evidence>
<evidence type="ECO:0000313" key="9">
    <source>
        <dbReference type="Ensembl" id="ENSOKIP00005097555.1"/>
    </source>
</evidence>
<dbReference type="InterPro" id="IPR012337">
    <property type="entry name" value="RNaseH-like_sf"/>
</dbReference>
<keyword evidence="4" id="KW-0255">Endonuclease</keyword>
<dbReference type="SUPFAM" id="SSF56672">
    <property type="entry name" value="DNA/RNA polymerases"/>
    <property type="match status" value="1"/>
</dbReference>
<dbReference type="InterPro" id="IPR041373">
    <property type="entry name" value="RT_RNaseH"/>
</dbReference>
<evidence type="ECO:0000256" key="7">
    <source>
        <dbReference type="ARBA" id="ARBA00039658"/>
    </source>
</evidence>
<evidence type="ECO:0000256" key="2">
    <source>
        <dbReference type="ARBA" id="ARBA00022695"/>
    </source>
</evidence>
<evidence type="ECO:0000256" key="6">
    <source>
        <dbReference type="ARBA" id="ARBA00022918"/>
    </source>
</evidence>
<keyword evidence="10" id="KW-1185">Reference proteome</keyword>
<feature type="domain" description="Integrase catalytic" evidence="8">
    <location>
        <begin position="203"/>
        <end position="336"/>
    </location>
</feature>
<evidence type="ECO:0000256" key="5">
    <source>
        <dbReference type="ARBA" id="ARBA00022801"/>
    </source>
</evidence>
<sequence length="336" mass="38183">MGDREPLAVVKALKAWRHWLEGAKHPFLIRTDHCNLESTWVVRRLNPRQARWDMFFTSFVFTLSYRPGSQNVKAEALSRLYDTEERPMDPTPILPASCLVAPVVWELDVDIEQALRTEPAPLQCPAGHLYVLSDVRDRLISWAHTSPSSGHPGIGRTVRCLSGKYWWPTLGKDMRVYVSSCSVCAQCKAPRPLPRGKLQPLPVPQRPWSHLSVDFLTDLPPSQGNTTILVVVDRFSKSCRLLPLPSIPTDLQTAEALFTHVFRHYGVPEDIVSDWGPQFTSRVWRAFMERLGVSVSLTSGFHPESNEQVERVNQDVCRFLRSYCQDQPGEWAAFVP</sequence>
<evidence type="ECO:0000256" key="4">
    <source>
        <dbReference type="ARBA" id="ARBA00022759"/>
    </source>
</evidence>
<accession>A0A8C7K629</accession>
<dbReference type="Ensembl" id="ENSOKIT00005104527.1">
    <property type="protein sequence ID" value="ENSOKIP00005097555.1"/>
    <property type="gene ID" value="ENSOKIG00005042912.1"/>
</dbReference>
<dbReference type="InterPro" id="IPR041588">
    <property type="entry name" value="Integrase_H2C2"/>
</dbReference>
<evidence type="ECO:0000256" key="1">
    <source>
        <dbReference type="ARBA" id="ARBA00022679"/>
    </source>
</evidence>
<keyword evidence="1" id="KW-0808">Transferase</keyword>
<dbReference type="Pfam" id="PF17917">
    <property type="entry name" value="RT_RNaseH"/>
    <property type="match status" value="1"/>
</dbReference>
<dbReference type="GO" id="GO:0015074">
    <property type="term" value="P:DNA integration"/>
    <property type="evidence" value="ECO:0007669"/>
    <property type="project" value="InterPro"/>
</dbReference>
<reference evidence="9" key="1">
    <citation type="submission" date="2025-08" db="UniProtKB">
        <authorList>
            <consortium name="Ensembl"/>
        </authorList>
    </citation>
    <scope>IDENTIFICATION</scope>
</reference>
<keyword evidence="2" id="KW-0548">Nucleotidyltransferase</keyword>
<dbReference type="Pfam" id="PF17921">
    <property type="entry name" value="Integrase_H2C2"/>
    <property type="match status" value="1"/>
</dbReference>
<name>A0A8C7K629_ONCKI</name>
<dbReference type="PANTHER" id="PTHR37984:SF15">
    <property type="entry name" value="INTEGRASE CATALYTIC DOMAIN-CONTAINING PROTEIN"/>
    <property type="match status" value="1"/>
</dbReference>
<dbReference type="PANTHER" id="PTHR37984">
    <property type="entry name" value="PROTEIN CBG26694"/>
    <property type="match status" value="1"/>
</dbReference>
<keyword evidence="6" id="KW-0695">RNA-directed DNA polymerase</keyword>
<dbReference type="GO" id="GO:0003964">
    <property type="term" value="F:RNA-directed DNA polymerase activity"/>
    <property type="evidence" value="ECO:0007669"/>
    <property type="project" value="UniProtKB-KW"/>
</dbReference>
<dbReference type="GO" id="GO:0016787">
    <property type="term" value="F:hydrolase activity"/>
    <property type="evidence" value="ECO:0007669"/>
    <property type="project" value="UniProtKB-KW"/>
</dbReference>
<dbReference type="Proteomes" id="UP000694557">
    <property type="component" value="Unassembled WGS sequence"/>
</dbReference>
<dbReference type="Pfam" id="PF00665">
    <property type="entry name" value="rve"/>
    <property type="match status" value="1"/>
</dbReference>